<dbReference type="EMBL" id="CP134878">
    <property type="protein sequence ID" value="WNM18479.1"/>
    <property type="molecule type" value="Genomic_DNA"/>
</dbReference>
<evidence type="ECO:0000313" key="3">
    <source>
        <dbReference type="Proteomes" id="UP001304515"/>
    </source>
</evidence>
<dbReference type="EMBL" id="CP134890">
    <property type="protein sequence ID" value="WNM22530.1"/>
    <property type="molecule type" value="Genomic_DNA"/>
</dbReference>
<protein>
    <submittedName>
        <fullName evidence="1">Uncharacterized protein</fullName>
    </submittedName>
</protein>
<name>A0AA96J7M3_9FLAO</name>
<evidence type="ECO:0000313" key="1">
    <source>
        <dbReference type="EMBL" id="WNM18479.1"/>
    </source>
</evidence>
<dbReference type="AlphaFoldDB" id="A0AA96J7M3"/>
<evidence type="ECO:0000313" key="2">
    <source>
        <dbReference type="EMBL" id="WNM22530.1"/>
    </source>
</evidence>
<dbReference type="KEGG" id="fcj:RN605_04005"/>
<accession>A0AA96J7M3</accession>
<organism evidence="1">
    <name type="scientific">Flavobacterium capsici</name>
    <dbReference type="NCBI Taxonomy" id="3075618"/>
    <lineage>
        <taxon>Bacteria</taxon>
        <taxon>Pseudomonadati</taxon>
        <taxon>Bacteroidota</taxon>
        <taxon>Flavobacteriia</taxon>
        <taxon>Flavobacteriales</taxon>
        <taxon>Flavobacteriaceae</taxon>
        <taxon>Flavobacterium</taxon>
    </lineage>
</organism>
<proteinExistence type="predicted"/>
<gene>
    <name evidence="2" type="ORF">RN605_04005</name>
    <name evidence="1" type="ORF">RN608_10705</name>
</gene>
<reference evidence="1 3" key="1">
    <citation type="submission" date="2023-09" db="EMBL/GenBank/DDBJ databases">
        <title>Flavobacterium sp. a novel bacteria isolate from Pepper rhizosphere.</title>
        <authorList>
            <person name="Peng Y."/>
            <person name="Lee J."/>
        </authorList>
    </citation>
    <scope>NUCLEOTIDE SEQUENCE</scope>
    <source>
        <strain evidence="1">PMR2A8</strain>
        <strain evidence="2 3">PMTSA4</strain>
    </source>
</reference>
<dbReference type="RefSeq" id="WP_313322421.1">
    <property type="nucleotide sequence ID" value="NZ_CP134878.1"/>
</dbReference>
<dbReference type="Proteomes" id="UP001304515">
    <property type="component" value="Chromosome"/>
</dbReference>
<keyword evidence="3" id="KW-1185">Reference proteome</keyword>
<accession>A0AA96J5J9</accession>
<sequence>MEILKNKSVEKKEKILFAATVFENKQTMLSHFENHIVLFGICSNCLNNSNCVWIEKNKIECEEYNLNNG</sequence>